<organism evidence="1">
    <name type="scientific">Labeo rohita</name>
    <name type="common">Indian major carp</name>
    <name type="synonym">Cyprinus rohita</name>
    <dbReference type="NCBI Taxonomy" id="84645"/>
    <lineage>
        <taxon>Eukaryota</taxon>
        <taxon>Metazoa</taxon>
        <taxon>Chordata</taxon>
        <taxon>Craniata</taxon>
        <taxon>Vertebrata</taxon>
        <taxon>Euteleostomi</taxon>
        <taxon>Actinopterygii</taxon>
        <taxon>Neopterygii</taxon>
        <taxon>Teleostei</taxon>
        <taxon>Ostariophysi</taxon>
        <taxon>Cypriniformes</taxon>
        <taxon>Cyprinidae</taxon>
        <taxon>Labeoninae</taxon>
        <taxon>Labeonini</taxon>
        <taxon>Labeo</taxon>
    </lineage>
</organism>
<protein>
    <submittedName>
        <fullName evidence="1">Toll-like receptor 5</fullName>
    </submittedName>
</protein>
<reference evidence="1" key="1">
    <citation type="submission" date="2010-03" db="EMBL/GenBank/DDBJ databases">
        <title>Toll-like receptors in phylogenetically divergent fish species-their contribution in modulating the innate immunity.</title>
        <authorList>
            <person name="Samanta M."/>
            <person name="Basu M."/>
            <person name="Panda P."/>
            <person name="Swain B."/>
            <person name="Dhinakar Raj G."/>
            <person name="Eknath A.E."/>
            <person name="Maiti N."/>
        </authorList>
    </citation>
    <scope>NUCLEOTIDE SEQUENCE</scope>
</reference>
<evidence type="ECO:0000313" key="1">
    <source>
        <dbReference type="EMBL" id="ADR81840.1"/>
    </source>
</evidence>
<dbReference type="AlphaFoldDB" id="G0TES2"/>
<feature type="non-terminal residue" evidence="1">
    <location>
        <position position="1"/>
    </location>
</feature>
<gene>
    <name evidence="1" type="primary">TLR-5</name>
</gene>
<name>G0TES2_LABRO</name>
<keyword evidence="1" id="KW-0675">Receptor</keyword>
<dbReference type="EMBL" id="GU980850">
    <property type="protein sequence ID" value="ADR81840.1"/>
    <property type="molecule type" value="mRNA"/>
</dbReference>
<accession>G0TES2</accession>
<proteinExistence type="evidence at transcript level"/>
<sequence>SKSHSMGSSFDHNNFQDPDKFIFKGLEVSGVNIFNLSRSQIFAL</sequence>